<keyword evidence="3" id="KW-1185">Reference proteome</keyword>
<sequence>MFDSIGLLVSGYGLGQIIDSFKLQRYKSFPEAPELTLAWRVIMESACFSQLLPSAGPANTAVFPKMIEIVRNVLLQETSTDHSRLCWSKAVVKLFRILVSDGTGCTTLHMDEITAIARLATLLDAAPAQSSAPASFVVEPPRTIITYVTLAQSPAPAPAPSRVQAQHEAENMACSDNGSDGAHRPTCHEECGQKGGAHEHSDLGRSLVEGFCCESSCSKGHKSDNHSSDEDDSDDDDLAWLYAPVRKPRLKEVHLLISSQPYIFPHLWFARTSMSQDAVLTELQARYDLVKDIEIDIDLPSSLLVVGPA</sequence>
<dbReference type="EMBL" id="AMWN01000001">
    <property type="protein sequence ID" value="EXJ95700.1"/>
    <property type="molecule type" value="Genomic_DNA"/>
</dbReference>
<gene>
    <name evidence="2" type="ORF">A1O1_00823</name>
</gene>
<dbReference type="AlphaFoldDB" id="W9Z161"/>
<dbReference type="RefSeq" id="XP_007719929.1">
    <property type="nucleotide sequence ID" value="XM_007721739.1"/>
</dbReference>
<dbReference type="Proteomes" id="UP000019484">
    <property type="component" value="Unassembled WGS sequence"/>
</dbReference>
<accession>W9Z161</accession>
<organism evidence="2 3">
    <name type="scientific">Capronia coronata CBS 617.96</name>
    <dbReference type="NCBI Taxonomy" id="1182541"/>
    <lineage>
        <taxon>Eukaryota</taxon>
        <taxon>Fungi</taxon>
        <taxon>Dikarya</taxon>
        <taxon>Ascomycota</taxon>
        <taxon>Pezizomycotina</taxon>
        <taxon>Eurotiomycetes</taxon>
        <taxon>Chaetothyriomycetidae</taxon>
        <taxon>Chaetothyriales</taxon>
        <taxon>Herpotrichiellaceae</taxon>
        <taxon>Capronia</taxon>
    </lineage>
</organism>
<name>W9Z161_9EURO</name>
<reference evidence="2 3" key="1">
    <citation type="submission" date="2013-03" db="EMBL/GenBank/DDBJ databases">
        <title>The Genome Sequence of Capronia coronata CBS 617.96.</title>
        <authorList>
            <consortium name="The Broad Institute Genomics Platform"/>
            <person name="Cuomo C."/>
            <person name="de Hoog S."/>
            <person name="Gorbushina A."/>
            <person name="Walker B."/>
            <person name="Young S.K."/>
            <person name="Zeng Q."/>
            <person name="Gargeya S."/>
            <person name="Fitzgerald M."/>
            <person name="Haas B."/>
            <person name="Abouelleil A."/>
            <person name="Allen A.W."/>
            <person name="Alvarado L."/>
            <person name="Arachchi H.M."/>
            <person name="Berlin A.M."/>
            <person name="Chapman S.B."/>
            <person name="Gainer-Dewar J."/>
            <person name="Goldberg J."/>
            <person name="Griggs A."/>
            <person name="Gujja S."/>
            <person name="Hansen M."/>
            <person name="Howarth C."/>
            <person name="Imamovic A."/>
            <person name="Ireland A."/>
            <person name="Larimer J."/>
            <person name="McCowan C."/>
            <person name="Murphy C."/>
            <person name="Pearson M."/>
            <person name="Poon T.W."/>
            <person name="Priest M."/>
            <person name="Roberts A."/>
            <person name="Saif S."/>
            <person name="Shea T."/>
            <person name="Sisk P."/>
            <person name="Sykes S."/>
            <person name="Wortman J."/>
            <person name="Nusbaum C."/>
            <person name="Birren B."/>
        </authorList>
    </citation>
    <scope>NUCLEOTIDE SEQUENCE [LARGE SCALE GENOMIC DNA]</scope>
    <source>
        <strain evidence="2 3">CBS 617.96</strain>
    </source>
</reference>
<feature type="compositionally biased region" description="Basic and acidic residues" evidence="1">
    <location>
        <begin position="181"/>
        <end position="199"/>
    </location>
</feature>
<dbReference type="GeneID" id="19155728"/>
<protein>
    <submittedName>
        <fullName evidence="2">Uncharacterized protein</fullName>
    </submittedName>
</protein>
<evidence type="ECO:0000313" key="3">
    <source>
        <dbReference type="Proteomes" id="UP000019484"/>
    </source>
</evidence>
<proteinExistence type="predicted"/>
<dbReference type="HOGENOM" id="CLU_900145_0_0_1"/>
<feature type="region of interest" description="Disordered" evidence="1">
    <location>
        <begin position="173"/>
        <end position="199"/>
    </location>
</feature>
<evidence type="ECO:0000313" key="2">
    <source>
        <dbReference type="EMBL" id="EXJ95700.1"/>
    </source>
</evidence>
<comment type="caution">
    <text evidence="2">The sequence shown here is derived from an EMBL/GenBank/DDBJ whole genome shotgun (WGS) entry which is preliminary data.</text>
</comment>
<evidence type="ECO:0000256" key="1">
    <source>
        <dbReference type="SAM" id="MobiDB-lite"/>
    </source>
</evidence>